<keyword evidence="2" id="KW-1185">Reference proteome</keyword>
<dbReference type="RefSeq" id="WP_055608108.1">
    <property type="nucleotide sequence ID" value="NZ_CP023697.1"/>
</dbReference>
<dbReference type="EMBL" id="CP023697">
    <property type="protein sequence ID" value="QEV05505.1"/>
    <property type="molecule type" value="Genomic_DNA"/>
</dbReference>
<protein>
    <recommendedName>
        <fullName evidence="3">WXG100 family type VII secretion target</fullName>
    </recommendedName>
</protein>
<gene>
    <name evidence="1" type="ORF">CP972_07225</name>
</gene>
<organism evidence="1 2">
    <name type="scientific">Streptomyces prasinus</name>
    <dbReference type="NCBI Taxonomy" id="67345"/>
    <lineage>
        <taxon>Bacteria</taxon>
        <taxon>Bacillati</taxon>
        <taxon>Actinomycetota</taxon>
        <taxon>Actinomycetes</taxon>
        <taxon>Kitasatosporales</taxon>
        <taxon>Streptomycetaceae</taxon>
        <taxon>Streptomyces</taxon>
    </lineage>
</organism>
<dbReference type="GeneID" id="95534354"/>
<evidence type="ECO:0000313" key="1">
    <source>
        <dbReference type="EMBL" id="QEV05505.1"/>
    </source>
</evidence>
<proteinExistence type="predicted"/>
<evidence type="ECO:0008006" key="3">
    <source>
        <dbReference type="Google" id="ProtNLM"/>
    </source>
</evidence>
<reference evidence="1 2" key="1">
    <citation type="submission" date="2017-09" db="EMBL/GenBank/DDBJ databases">
        <authorList>
            <person name="Lee N."/>
            <person name="Cho B.-K."/>
        </authorList>
    </citation>
    <scope>NUCLEOTIDE SEQUENCE [LARGE SCALE GENOMIC DNA]</scope>
    <source>
        <strain evidence="1 2">ATCC 13879</strain>
    </source>
</reference>
<evidence type="ECO:0000313" key="2">
    <source>
        <dbReference type="Proteomes" id="UP000326041"/>
    </source>
</evidence>
<accession>A0ABX6AU32</accession>
<dbReference type="Proteomes" id="UP000326041">
    <property type="component" value="Chromosome"/>
</dbReference>
<name>A0ABX6AU32_9ACTN</name>
<sequence>MTNTFEELVAKQRAVDEAHVRVRHLQETYGPPTETKWSSRQNTTWETAWRAWRDLARELRVAVSDFARAEGKPRHVVEAEIEEAVRGERRDGTDT</sequence>